<evidence type="ECO:0000259" key="5">
    <source>
        <dbReference type="SMART" id="SM00478"/>
    </source>
</evidence>
<accession>A0A200JBW0</accession>
<keyword evidence="2" id="KW-0479">Metal-binding</keyword>
<dbReference type="GO" id="GO:0003824">
    <property type="term" value="F:catalytic activity"/>
    <property type="evidence" value="ECO:0007669"/>
    <property type="project" value="InterPro"/>
</dbReference>
<evidence type="ECO:0000256" key="3">
    <source>
        <dbReference type="ARBA" id="ARBA00023004"/>
    </source>
</evidence>
<dbReference type="SMART" id="SM00478">
    <property type="entry name" value="ENDO3c"/>
    <property type="match status" value="1"/>
</dbReference>
<evidence type="ECO:0000256" key="4">
    <source>
        <dbReference type="ARBA" id="ARBA00023014"/>
    </source>
</evidence>
<reference evidence="7" key="3">
    <citation type="submission" date="2024-03" db="EMBL/GenBank/DDBJ databases">
        <title>The Genome Sequence of Enterococcus sp. DIV0238c.</title>
        <authorList>
            <consortium name="The Broad Institute Genomics Platform"/>
            <consortium name="The Broad Institute Microbial Omics Core"/>
            <consortium name="The Broad Institute Genomic Center for Infectious Diseases"/>
            <person name="Earl A."/>
            <person name="Manson A."/>
            <person name="Gilmore M."/>
            <person name="Schwartman J."/>
            <person name="Shea T."/>
            <person name="Abouelleil A."/>
            <person name="Cao P."/>
            <person name="Chapman S."/>
            <person name="Cusick C."/>
            <person name="Young S."/>
            <person name="Neafsey D."/>
            <person name="Nusbaum C."/>
            <person name="Birren B."/>
        </authorList>
    </citation>
    <scope>NUCLEOTIDE SEQUENCE</scope>
    <source>
        <strain evidence="7">9D6_DIV0238</strain>
    </source>
</reference>
<dbReference type="GO" id="GO:0051539">
    <property type="term" value="F:4 iron, 4 sulfur cluster binding"/>
    <property type="evidence" value="ECO:0007669"/>
    <property type="project" value="UniProtKB-KW"/>
</dbReference>
<dbReference type="AlphaFoldDB" id="A0A200JBW0"/>
<dbReference type="Gene3D" id="1.10.1670.10">
    <property type="entry name" value="Helix-hairpin-Helix base-excision DNA repair enzymes (C-terminal)"/>
    <property type="match status" value="1"/>
</dbReference>
<name>A0A200JBW0_9ENTE</name>
<dbReference type="SUPFAM" id="SSF48150">
    <property type="entry name" value="DNA-glycosylase"/>
    <property type="match status" value="1"/>
</dbReference>
<organism evidence="6">
    <name type="scientific">Candidatus Enterococcus dunnyi</name>
    <dbReference type="NCBI Taxonomy" id="1834192"/>
    <lineage>
        <taxon>Bacteria</taxon>
        <taxon>Bacillati</taxon>
        <taxon>Bacillota</taxon>
        <taxon>Bacilli</taxon>
        <taxon>Lactobacillales</taxon>
        <taxon>Enterococcaceae</taxon>
        <taxon>Enterococcus</taxon>
    </lineage>
</organism>
<evidence type="ECO:0000256" key="1">
    <source>
        <dbReference type="ARBA" id="ARBA00022485"/>
    </source>
</evidence>
<evidence type="ECO:0000313" key="8">
    <source>
        <dbReference type="Proteomes" id="UP000196151"/>
    </source>
</evidence>
<evidence type="ECO:0000313" key="7">
    <source>
        <dbReference type="EMBL" id="WYJ95241.1"/>
    </source>
</evidence>
<dbReference type="CDD" id="cd00056">
    <property type="entry name" value="ENDO3c"/>
    <property type="match status" value="1"/>
</dbReference>
<keyword evidence="1" id="KW-0004">4Fe-4S</keyword>
<dbReference type="PANTHER" id="PTHR10359">
    <property type="entry name" value="A/G-SPECIFIC ADENINE GLYCOSYLASE/ENDONUCLEASE III"/>
    <property type="match status" value="1"/>
</dbReference>
<evidence type="ECO:0000256" key="2">
    <source>
        <dbReference type="ARBA" id="ARBA00022723"/>
    </source>
</evidence>
<keyword evidence="8" id="KW-1185">Reference proteome</keyword>
<dbReference type="GO" id="GO:0046872">
    <property type="term" value="F:metal ion binding"/>
    <property type="evidence" value="ECO:0007669"/>
    <property type="project" value="UniProtKB-KW"/>
</dbReference>
<keyword evidence="4" id="KW-0411">Iron-sulfur</keyword>
<dbReference type="EMBL" id="CP147246">
    <property type="protein sequence ID" value="WYJ95241.1"/>
    <property type="molecule type" value="Genomic_DNA"/>
</dbReference>
<reference evidence="6" key="1">
    <citation type="submission" date="2017-05" db="EMBL/GenBank/DDBJ databases">
        <title>The Genome Sequence of Enterococcus sp. 9D6_DIV0238.</title>
        <authorList>
            <consortium name="The Broad Institute Genomics Platform"/>
            <consortium name="The Broad Institute Genomic Center for Infectious Diseases"/>
            <person name="Earl A."/>
            <person name="Manson A."/>
            <person name="Schwartman J."/>
            <person name="Gilmore M."/>
            <person name="Abouelleil A."/>
            <person name="Cao P."/>
            <person name="Chapman S."/>
            <person name="Cusick C."/>
            <person name="Shea T."/>
            <person name="Young S."/>
            <person name="Neafsey D."/>
            <person name="Nusbaum C."/>
            <person name="Birren B."/>
        </authorList>
    </citation>
    <scope>NUCLEOTIDE SEQUENCE [LARGE SCALE GENOMIC DNA]</scope>
    <source>
        <strain evidence="6">9D6_DIV0238</strain>
    </source>
</reference>
<dbReference type="Pfam" id="PF00730">
    <property type="entry name" value="HhH-GPD"/>
    <property type="match status" value="1"/>
</dbReference>
<dbReference type="InterPro" id="IPR023170">
    <property type="entry name" value="HhH_base_excis_C"/>
</dbReference>
<gene>
    <name evidence="6" type="ORF">A5889_000191</name>
    <name evidence="7" type="ORF">A5889_002789</name>
</gene>
<dbReference type="InterPro" id="IPR003265">
    <property type="entry name" value="HhH-GPD_domain"/>
</dbReference>
<evidence type="ECO:0000313" key="6">
    <source>
        <dbReference type="EMBL" id="OUZ34716.1"/>
    </source>
</evidence>
<sequence>MKKNDEQKIKILNNLVAHYGYQYWWEQENRIADWVSMILIQQTTEKNANKALDNLTPHLTVESLLMIDLDTLQELIRPAGFYKQKSSYIKALIEWFASHDADLDKFRSYPTDILRKELLAIKGVGGETADAMLLYIFERNVFIADQYAMRLFARFGYGPYKNYEAMRKEFNHLTEQIPHQLCKEWHAAIDVHGKQFARNKKMDEKFLLA</sequence>
<dbReference type="GO" id="GO:0006284">
    <property type="term" value="P:base-excision repair"/>
    <property type="evidence" value="ECO:0007669"/>
    <property type="project" value="InterPro"/>
</dbReference>
<dbReference type="PANTHER" id="PTHR10359:SF19">
    <property type="entry name" value="DNA REPAIR GLYCOSYLASE MJ1434-RELATED"/>
    <property type="match status" value="1"/>
</dbReference>
<reference evidence="7" key="2">
    <citation type="submission" date="2017-05" db="EMBL/GenBank/DDBJ databases">
        <authorList>
            <consortium name="The Broad Institute Genomics Platform"/>
            <consortium name="The Broad Institute Genomic Center for Infectious Diseases"/>
            <person name="Earl A."/>
            <person name="Manson A."/>
            <person name="Schwartman J."/>
            <person name="Gilmore M."/>
            <person name="Abouelleil A."/>
            <person name="Cao P."/>
            <person name="Chapman S."/>
            <person name="Cusick C."/>
            <person name="Shea T."/>
            <person name="Young S."/>
            <person name="Neafsey D."/>
            <person name="Nusbaum C."/>
            <person name="Birren B."/>
        </authorList>
    </citation>
    <scope>NUCLEOTIDE SEQUENCE</scope>
    <source>
        <strain evidence="7">9D6_DIV0238</strain>
    </source>
</reference>
<dbReference type="InterPro" id="IPR011257">
    <property type="entry name" value="DNA_glycosylase"/>
</dbReference>
<protein>
    <recommendedName>
        <fullName evidence="5">HhH-GPD domain-containing protein</fullName>
    </recommendedName>
</protein>
<feature type="domain" description="HhH-GPD" evidence="5">
    <location>
        <begin position="39"/>
        <end position="195"/>
    </location>
</feature>
<dbReference type="Gene3D" id="1.10.340.30">
    <property type="entry name" value="Hypothetical protein, domain 2"/>
    <property type="match status" value="1"/>
</dbReference>
<dbReference type="Proteomes" id="UP000196151">
    <property type="component" value="Chromosome"/>
</dbReference>
<dbReference type="EMBL" id="NIBQ01000001">
    <property type="protein sequence ID" value="OUZ34716.1"/>
    <property type="molecule type" value="Genomic_DNA"/>
</dbReference>
<keyword evidence="3" id="KW-0408">Iron</keyword>
<dbReference type="PIRSF" id="PIRSF001435">
    <property type="entry name" value="Nth"/>
    <property type="match status" value="1"/>
</dbReference>
<proteinExistence type="predicted"/>